<name>A0A327PBC4_9BACT</name>
<dbReference type="GO" id="GO:0006313">
    <property type="term" value="P:DNA transposition"/>
    <property type="evidence" value="ECO:0007669"/>
    <property type="project" value="InterPro"/>
</dbReference>
<dbReference type="Gene3D" id="3.30.70.1290">
    <property type="entry name" value="Transposase IS200-like"/>
    <property type="match status" value="1"/>
</dbReference>
<dbReference type="EMBL" id="QLLK01000007">
    <property type="protein sequence ID" value="RAI88504.1"/>
    <property type="molecule type" value="Genomic_DNA"/>
</dbReference>
<evidence type="ECO:0000259" key="1">
    <source>
        <dbReference type="SMART" id="SM01321"/>
    </source>
</evidence>
<evidence type="ECO:0000313" key="2">
    <source>
        <dbReference type="EMBL" id="RAI88504.1"/>
    </source>
</evidence>
<feature type="domain" description="Transposase IS200-like" evidence="1">
    <location>
        <begin position="2"/>
        <end position="133"/>
    </location>
</feature>
<dbReference type="GO" id="GO:0004803">
    <property type="term" value="F:transposase activity"/>
    <property type="evidence" value="ECO:0007669"/>
    <property type="project" value="InterPro"/>
</dbReference>
<dbReference type="AlphaFoldDB" id="A0A327PBC4"/>
<dbReference type="PANTHER" id="PTHR36966">
    <property type="entry name" value="REP-ASSOCIATED TYROSINE TRANSPOSASE"/>
    <property type="match status" value="1"/>
</dbReference>
<proteinExistence type="predicted"/>
<protein>
    <submittedName>
        <fullName evidence="2">Transposase IS200 family protein</fullName>
    </submittedName>
</protein>
<dbReference type="OrthoDB" id="9788881at2"/>
<dbReference type="GO" id="GO:0043565">
    <property type="term" value="F:sequence-specific DNA binding"/>
    <property type="evidence" value="ECO:0007669"/>
    <property type="project" value="TreeGrafter"/>
</dbReference>
<dbReference type="InterPro" id="IPR002686">
    <property type="entry name" value="Transposase_17"/>
</dbReference>
<dbReference type="PANTHER" id="PTHR36966:SF1">
    <property type="entry name" value="REP-ASSOCIATED TYROSINE TRANSPOSASE"/>
    <property type="match status" value="1"/>
</dbReference>
<dbReference type="SMART" id="SM01321">
    <property type="entry name" value="Y1_Tnp"/>
    <property type="match status" value="1"/>
</dbReference>
<sequence>MELDRIYFFTATIHNWIPLFDRAGFKEILLSSLKYLVDKKCLKIYGFVIMPNHIHLLFENTKMNGKELPHASFLKFTSHSFLRKLKEDIPEYLNKFIVNFANKDHQFWQRDSMAVELYTPNMVYQKLDYIHNNPCKKKWMLSNNPLDYTYSSYKFYETGVDEFGLLSHVGDRI</sequence>
<dbReference type="InterPro" id="IPR052715">
    <property type="entry name" value="RAYT_transposase"/>
</dbReference>
<reference evidence="2 3" key="1">
    <citation type="submission" date="2018-06" db="EMBL/GenBank/DDBJ databases">
        <title>Genomic Encyclopedia of Archaeal and Bacterial Type Strains, Phase II (KMG-II): from individual species to whole genera.</title>
        <authorList>
            <person name="Goeker M."/>
        </authorList>
    </citation>
    <scope>NUCLEOTIDE SEQUENCE [LARGE SCALE GENOMIC DNA]</scope>
    <source>
        <strain evidence="2 3">DSM 23446</strain>
    </source>
</reference>
<dbReference type="SUPFAM" id="SSF143422">
    <property type="entry name" value="Transposase IS200-like"/>
    <property type="match status" value="1"/>
</dbReference>
<dbReference type="InterPro" id="IPR036515">
    <property type="entry name" value="Transposase_17_sf"/>
</dbReference>
<dbReference type="RefSeq" id="WP_111612136.1">
    <property type="nucleotide sequence ID" value="NZ_QLLK01000007.1"/>
</dbReference>
<comment type="caution">
    <text evidence="2">The sequence shown here is derived from an EMBL/GenBank/DDBJ whole genome shotgun (WGS) entry which is preliminary data.</text>
</comment>
<keyword evidence="3" id="KW-1185">Reference proteome</keyword>
<evidence type="ECO:0000313" key="3">
    <source>
        <dbReference type="Proteomes" id="UP000249610"/>
    </source>
</evidence>
<accession>A0A327PBC4</accession>
<dbReference type="Proteomes" id="UP000249610">
    <property type="component" value="Unassembled WGS sequence"/>
</dbReference>
<gene>
    <name evidence="2" type="ORF">LV83_02804</name>
</gene>
<organism evidence="2 3">
    <name type="scientific">Algoriphagus yeomjeoni</name>
    <dbReference type="NCBI Taxonomy" id="291403"/>
    <lineage>
        <taxon>Bacteria</taxon>
        <taxon>Pseudomonadati</taxon>
        <taxon>Bacteroidota</taxon>
        <taxon>Cytophagia</taxon>
        <taxon>Cytophagales</taxon>
        <taxon>Cyclobacteriaceae</taxon>
        <taxon>Algoriphagus</taxon>
    </lineage>
</organism>